<gene>
    <name evidence="1" type="ORF">B0H17DRAFT_1129573</name>
</gene>
<dbReference type="EMBL" id="JARKIE010000024">
    <property type="protein sequence ID" value="KAJ7699039.1"/>
    <property type="molecule type" value="Genomic_DNA"/>
</dbReference>
<organism evidence="1 2">
    <name type="scientific">Mycena rosella</name>
    <name type="common">Pink bonnet</name>
    <name type="synonym">Agaricus rosellus</name>
    <dbReference type="NCBI Taxonomy" id="1033263"/>
    <lineage>
        <taxon>Eukaryota</taxon>
        <taxon>Fungi</taxon>
        <taxon>Dikarya</taxon>
        <taxon>Basidiomycota</taxon>
        <taxon>Agaricomycotina</taxon>
        <taxon>Agaricomycetes</taxon>
        <taxon>Agaricomycetidae</taxon>
        <taxon>Agaricales</taxon>
        <taxon>Marasmiineae</taxon>
        <taxon>Mycenaceae</taxon>
        <taxon>Mycena</taxon>
    </lineage>
</organism>
<name>A0AAD7GNB7_MYCRO</name>
<evidence type="ECO:0000313" key="1">
    <source>
        <dbReference type="EMBL" id="KAJ7699039.1"/>
    </source>
</evidence>
<reference evidence="1" key="1">
    <citation type="submission" date="2023-03" db="EMBL/GenBank/DDBJ databases">
        <title>Massive genome expansion in bonnet fungi (Mycena s.s.) driven by repeated elements and novel gene families across ecological guilds.</title>
        <authorList>
            <consortium name="Lawrence Berkeley National Laboratory"/>
            <person name="Harder C.B."/>
            <person name="Miyauchi S."/>
            <person name="Viragh M."/>
            <person name="Kuo A."/>
            <person name="Thoen E."/>
            <person name="Andreopoulos B."/>
            <person name="Lu D."/>
            <person name="Skrede I."/>
            <person name="Drula E."/>
            <person name="Henrissat B."/>
            <person name="Morin E."/>
            <person name="Kohler A."/>
            <person name="Barry K."/>
            <person name="LaButti K."/>
            <person name="Morin E."/>
            <person name="Salamov A."/>
            <person name="Lipzen A."/>
            <person name="Mereny Z."/>
            <person name="Hegedus B."/>
            <person name="Baldrian P."/>
            <person name="Stursova M."/>
            <person name="Weitz H."/>
            <person name="Taylor A."/>
            <person name="Grigoriev I.V."/>
            <person name="Nagy L.G."/>
            <person name="Martin F."/>
            <person name="Kauserud H."/>
        </authorList>
    </citation>
    <scope>NUCLEOTIDE SEQUENCE</scope>
    <source>
        <strain evidence="1">CBHHK067</strain>
    </source>
</reference>
<proteinExistence type="predicted"/>
<protein>
    <submittedName>
        <fullName evidence="1">Uncharacterized protein</fullName>
    </submittedName>
</protein>
<dbReference type="AlphaFoldDB" id="A0AAD7GNB7"/>
<sequence>MYSKCSSSPCCVQHQLQTHIGDMGIKGYLWPSTLFNGSGTFIQPEWTAYTQTAIASKCIIYKILTGSIAGGSTAYNPQSGCGKTLNPTAKMALLELMQHQSTRIESRVAVGSTARGSGIDCFGTLGSSVWPQSDQGPILPTVDSSGMPQDLYRRLHVGNWNHDNLAVQAGFRPGGFVLKFAEATTSADTQEYVVFRARKNNSAFGMS</sequence>
<dbReference type="Proteomes" id="UP001221757">
    <property type="component" value="Unassembled WGS sequence"/>
</dbReference>
<keyword evidence="2" id="KW-1185">Reference proteome</keyword>
<accession>A0AAD7GNB7</accession>
<comment type="caution">
    <text evidence="1">The sequence shown here is derived from an EMBL/GenBank/DDBJ whole genome shotgun (WGS) entry which is preliminary data.</text>
</comment>
<evidence type="ECO:0000313" key="2">
    <source>
        <dbReference type="Proteomes" id="UP001221757"/>
    </source>
</evidence>